<dbReference type="AlphaFoldDB" id="A0A938BJT9"/>
<protein>
    <submittedName>
        <fullName evidence="2">ABC transporter permease</fullName>
    </submittedName>
</protein>
<reference evidence="2 3" key="1">
    <citation type="submission" date="2019-03" db="EMBL/GenBank/DDBJ databases">
        <title>Lake Tanganyika Metagenome-Assembled Genomes (MAGs).</title>
        <authorList>
            <person name="Tran P."/>
        </authorList>
    </citation>
    <scope>NUCLEOTIDE SEQUENCE [LARGE SCALE GENOMIC DNA]</scope>
    <source>
        <strain evidence="2">K_DeepCast_65m_m2_236</strain>
    </source>
</reference>
<dbReference type="InterPro" id="IPR030802">
    <property type="entry name" value="Permease_MalE"/>
</dbReference>
<keyword evidence="1" id="KW-0812">Transmembrane</keyword>
<dbReference type="PANTHER" id="PTHR30188">
    <property type="entry name" value="ABC TRANSPORTER PERMEASE PROTEIN-RELATED"/>
    <property type="match status" value="1"/>
</dbReference>
<dbReference type="GO" id="GO:0043190">
    <property type="term" value="C:ATP-binding cassette (ABC) transporter complex"/>
    <property type="evidence" value="ECO:0007669"/>
    <property type="project" value="InterPro"/>
</dbReference>
<evidence type="ECO:0000256" key="1">
    <source>
        <dbReference type="SAM" id="Phobius"/>
    </source>
</evidence>
<proteinExistence type="predicted"/>
<organism evidence="2 3">
    <name type="scientific">Candidatus Tanganyikabacteria bacterium</name>
    <dbReference type="NCBI Taxonomy" id="2961651"/>
    <lineage>
        <taxon>Bacteria</taxon>
        <taxon>Bacillati</taxon>
        <taxon>Candidatus Sericytochromatia</taxon>
        <taxon>Candidatus Tanganyikabacteria</taxon>
    </lineage>
</organism>
<evidence type="ECO:0000313" key="3">
    <source>
        <dbReference type="Proteomes" id="UP000703893"/>
    </source>
</evidence>
<sequence length="225" mass="22707">MMELREFIRAVRSAGGPQAVLPVVVMMGAIGGIAALQGVTIMRMFGVERLLAGMLTEVTLRDLAPTMTALMLAAQVGTAMAGEIGAMRVTEESDALRVMGVDPWKFLAVPRIAALTLMTPVVAGLGGAAALAAGYAGAVFTHGASAGPFIASLADQVSVGGVLEGAWKAAVFGFLCAVVACKHGMAARGGSEGVGRAVNAAIVQSIILIGCAEAVLTALLMRVIG</sequence>
<dbReference type="Pfam" id="PF02405">
    <property type="entry name" value="MlaE"/>
    <property type="match status" value="1"/>
</dbReference>
<dbReference type="GO" id="GO:0005548">
    <property type="term" value="F:phospholipid transporter activity"/>
    <property type="evidence" value="ECO:0007669"/>
    <property type="project" value="TreeGrafter"/>
</dbReference>
<keyword evidence="1" id="KW-0472">Membrane</keyword>
<feature type="transmembrane region" description="Helical" evidence="1">
    <location>
        <begin position="132"/>
        <end position="154"/>
    </location>
</feature>
<feature type="transmembrane region" description="Helical" evidence="1">
    <location>
        <begin position="197"/>
        <end position="224"/>
    </location>
</feature>
<comment type="caution">
    <text evidence="2">The sequence shown here is derived from an EMBL/GenBank/DDBJ whole genome shotgun (WGS) entry which is preliminary data.</text>
</comment>
<evidence type="ECO:0000313" key="2">
    <source>
        <dbReference type="EMBL" id="MBM3275657.1"/>
    </source>
</evidence>
<dbReference type="EMBL" id="VGJX01000667">
    <property type="protein sequence ID" value="MBM3275657.1"/>
    <property type="molecule type" value="Genomic_DNA"/>
</dbReference>
<keyword evidence="1" id="KW-1133">Transmembrane helix</keyword>
<dbReference type="Proteomes" id="UP000703893">
    <property type="component" value="Unassembled WGS sequence"/>
</dbReference>
<feature type="transmembrane region" description="Helical" evidence="1">
    <location>
        <begin position="166"/>
        <end position="185"/>
    </location>
</feature>
<gene>
    <name evidence="2" type="ORF">FJZ00_10925</name>
</gene>
<name>A0A938BJT9_9BACT</name>
<feature type="transmembrane region" description="Helical" evidence="1">
    <location>
        <begin position="20"/>
        <end position="42"/>
    </location>
</feature>
<accession>A0A938BJT9</accession>